<dbReference type="InterPro" id="IPR011010">
    <property type="entry name" value="DNA_brk_join_enz"/>
</dbReference>
<evidence type="ECO:0000256" key="1">
    <source>
        <dbReference type="ARBA" id="ARBA00023172"/>
    </source>
</evidence>
<feature type="compositionally biased region" description="Low complexity" evidence="2">
    <location>
        <begin position="124"/>
        <end position="159"/>
    </location>
</feature>
<feature type="region of interest" description="Disordered" evidence="2">
    <location>
        <begin position="1"/>
        <end position="20"/>
    </location>
</feature>
<comment type="caution">
    <text evidence="4">The sequence shown here is derived from an EMBL/GenBank/DDBJ whole genome shotgun (WGS) entry which is preliminary data.</text>
</comment>
<reference evidence="4" key="1">
    <citation type="submission" date="2020-05" db="EMBL/GenBank/DDBJ databases">
        <title>Phylogenomic resolution of chytrid fungi.</title>
        <authorList>
            <person name="Stajich J.E."/>
            <person name="Amses K."/>
            <person name="Simmons R."/>
            <person name="Seto K."/>
            <person name="Myers J."/>
            <person name="Bonds A."/>
            <person name="Quandt C.A."/>
            <person name="Barry K."/>
            <person name="Liu P."/>
            <person name="Grigoriev I."/>
            <person name="Longcore J.E."/>
            <person name="James T.Y."/>
        </authorList>
    </citation>
    <scope>NUCLEOTIDE SEQUENCE</scope>
    <source>
        <strain evidence="4">JEL0318</strain>
    </source>
</reference>
<gene>
    <name evidence="4" type="ORF">HK097_007299</name>
</gene>
<sequence>MLIDCRLDSQRQSENSEEAPLAHTVLDFLQFDADENIILSVPLAKSSDTDVVILKDVDSDQDSDSESEAENQDSDSDEESCNENKENVNPNEKHEKRPGNARNAFYSRHNTSSPLQTDLGAGRPSSPSDQPQQSSIQSSLQLSTKLAQLEQPQQPEAARIPPPIPPRPIPSHSNSLTSPPQIPPRPTKPPTAAVDPTAGNITTYSRSMGKRSRESIFDMPDDEVEQLEAEETEVRGKCLSRNTLKILEDSRHMISAYLVKRCKANKENPFDTCVLFSAREVPAYVGFGTEAHKVAEHSALTLLWDYKAIDAGFALEPLWREPVDQRTALTMLDLLDHWIREGPKIEKLKNLRAKVGLRILQHTGMRPSSVALHREFDPNKHCLHWRDIHLRYDPESGGLTAVIDVRSMKGQHNKDPNFVDIKVINEVGDLRLSAALGLIAWGMALGVIEEDNIAEMMRGNRFVVKQNWLNRPVLAAITASQKLDPQKPMKSNAFGDVLKRLANGIGINPLKISAKSFRKGFADHAITQGESMAQVALNHKQGTKVTRKHYTSGRKSLALGNVWRKSGQYKGMTITSLILKRPPGPAPLPSRQHIRQMREAEPEFEQLQKQTAEAKTEEEIAAAKKGLKNLVSRTNKKYRAMAIQSYYANEAILIDRDPTRVPPSPVVGNDGYTKHRKQKWGDGVH</sequence>
<evidence type="ECO:0000313" key="4">
    <source>
        <dbReference type="EMBL" id="KAJ3051670.1"/>
    </source>
</evidence>
<keyword evidence="1" id="KW-0233">DNA recombination</keyword>
<accession>A0AAD5SC20</accession>
<dbReference type="GO" id="GO:0015074">
    <property type="term" value="P:DNA integration"/>
    <property type="evidence" value="ECO:0007669"/>
    <property type="project" value="InterPro"/>
</dbReference>
<proteinExistence type="predicted"/>
<dbReference type="EMBL" id="JADGJD010000369">
    <property type="protein sequence ID" value="KAJ3051670.1"/>
    <property type="molecule type" value="Genomic_DNA"/>
</dbReference>
<feature type="compositionally biased region" description="Pro residues" evidence="2">
    <location>
        <begin position="160"/>
        <end position="169"/>
    </location>
</feature>
<dbReference type="InterPro" id="IPR002104">
    <property type="entry name" value="Integrase_catalytic"/>
</dbReference>
<feature type="domain" description="Tyr recombinase" evidence="3">
    <location>
        <begin position="324"/>
        <end position="564"/>
    </location>
</feature>
<evidence type="ECO:0000259" key="3">
    <source>
        <dbReference type="PROSITE" id="PS51898"/>
    </source>
</evidence>
<dbReference type="SUPFAM" id="SSF56349">
    <property type="entry name" value="DNA breaking-rejoining enzymes"/>
    <property type="match status" value="1"/>
</dbReference>
<feature type="region of interest" description="Disordered" evidence="2">
    <location>
        <begin position="49"/>
        <end position="212"/>
    </location>
</feature>
<feature type="compositionally biased region" description="Acidic residues" evidence="2">
    <location>
        <begin position="59"/>
        <end position="81"/>
    </location>
</feature>
<dbReference type="GO" id="GO:0003677">
    <property type="term" value="F:DNA binding"/>
    <property type="evidence" value="ECO:0007669"/>
    <property type="project" value="InterPro"/>
</dbReference>
<protein>
    <recommendedName>
        <fullName evidence="3">Tyr recombinase domain-containing protein</fullName>
    </recommendedName>
</protein>
<dbReference type="AlphaFoldDB" id="A0AAD5SC20"/>
<feature type="compositionally biased region" description="Basic and acidic residues" evidence="2">
    <location>
        <begin position="1"/>
        <end position="11"/>
    </location>
</feature>
<dbReference type="GO" id="GO:0006310">
    <property type="term" value="P:DNA recombination"/>
    <property type="evidence" value="ECO:0007669"/>
    <property type="project" value="UniProtKB-KW"/>
</dbReference>
<dbReference type="PROSITE" id="PS51898">
    <property type="entry name" value="TYR_RECOMBINASE"/>
    <property type="match status" value="1"/>
</dbReference>
<dbReference type="Proteomes" id="UP001212841">
    <property type="component" value="Unassembled WGS sequence"/>
</dbReference>
<dbReference type="Gene3D" id="1.10.443.10">
    <property type="entry name" value="Intergrase catalytic core"/>
    <property type="match status" value="1"/>
</dbReference>
<organism evidence="4 5">
    <name type="scientific">Rhizophlyctis rosea</name>
    <dbReference type="NCBI Taxonomy" id="64517"/>
    <lineage>
        <taxon>Eukaryota</taxon>
        <taxon>Fungi</taxon>
        <taxon>Fungi incertae sedis</taxon>
        <taxon>Chytridiomycota</taxon>
        <taxon>Chytridiomycota incertae sedis</taxon>
        <taxon>Chytridiomycetes</taxon>
        <taxon>Rhizophlyctidales</taxon>
        <taxon>Rhizophlyctidaceae</taxon>
        <taxon>Rhizophlyctis</taxon>
    </lineage>
</organism>
<feature type="compositionally biased region" description="Pro residues" evidence="2">
    <location>
        <begin position="180"/>
        <end position="189"/>
    </location>
</feature>
<feature type="region of interest" description="Disordered" evidence="2">
    <location>
        <begin position="662"/>
        <end position="685"/>
    </location>
</feature>
<feature type="compositionally biased region" description="Basic and acidic residues" evidence="2">
    <location>
        <begin position="82"/>
        <end position="98"/>
    </location>
</feature>
<evidence type="ECO:0000313" key="5">
    <source>
        <dbReference type="Proteomes" id="UP001212841"/>
    </source>
</evidence>
<keyword evidence="5" id="KW-1185">Reference proteome</keyword>
<evidence type="ECO:0000256" key="2">
    <source>
        <dbReference type="SAM" id="MobiDB-lite"/>
    </source>
</evidence>
<name>A0AAD5SC20_9FUNG</name>
<dbReference type="InterPro" id="IPR013762">
    <property type="entry name" value="Integrase-like_cat_sf"/>
</dbReference>